<feature type="coiled-coil region" evidence="1">
    <location>
        <begin position="27"/>
        <end position="54"/>
    </location>
</feature>
<organism evidence="3 4">
    <name type="scientific">Psylliodes chrysocephalus</name>
    <dbReference type="NCBI Taxonomy" id="3402493"/>
    <lineage>
        <taxon>Eukaryota</taxon>
        <taxon>Metazoa</taxon>
        <taxon>Ecdysozoa</taxon>
        <taxon>Arthropoda</taxon>
        <taxon>Hexapoda</taxon>
        <taxon>Insecta</taxon>
        <taxon>Pterygota</taxon>
        <taxon>Neoptera</taxon>
        <taxon>Endopterygota</taxon>
        <taxon>Coleoptera</taxon>
        <taxon>Polyphaga</taxon>
        <taxon>Cucujiformia</taxon>
        <taxon>Chrysomeloidea</taxon>
        <taxon>Chrysomelidae</taxon>
        <taxon>Galerucinae</taxon>
        <taxon>Alticini</taxon>
        <taxon>Psylliodes</taxon>
    </lineage>
</organism>
<protein>
    <submittedName>
        <fullName evidence="3">Uncharacterized protein</fullName>
    </submittedName>
</protein>
<feature type="region of interest" description="Disordered" evidence="2">
    <location>
        <begin position="188"/>
        <end position="282"/>
    </location>
</feature>
<dbReference type="OrthoDB" id="6782207at2759"/>
<evidence type="ECO:0000313" key="3">
    <source>
        <dbReference type="EMBL" id="CAH1111442.1"/>
    </source>
</evidence>
<proteinExistence type="predicted"/>
<gene>
    <name evidence="3" type="ORF">PSYICH_LOCUS12924</name>
</gene>
<dbReference type="EMBL" id="OV651818">
    <property type="protein sequence ID" value="CAH1111442.1"/>
    <property type="molecule type" value="Genomic_DNA"/>
</dbReference>
<dbReference type="AlphaFoldDB" id="A0A9P0GJF1"/>
<keyword evidence="4" id="KW-1185">Reference proteome</keyword>
<feature type="compositionally biased region" description="Polar residues" evidence="2">
    <location>
        <begin position="196"/>
        <end position="209"/>
    </location>
</feature>
<reference evidence="3" key="1">
    <citation type="submission" date="2022-01" db="EMBL/GenBank/DDBJ databases">
        <authorList>
            <person name="King R."/>
        </authorList>
    </citation>
    <scope>NUCLEOTIDE SEQUENCE</scope>
</reference>
<keyword evidence="1" id="KW-0175">Coiled coil</keyword>
<sequence>MKQDSNDIKSEIKNCITASETRILWNLEGLSKRITEAEEANKNIIRKIEYIERTTKKNNIIIYGIECDGFDLVSIINKLKILLKVDLNIGHINNSYKLGKFNSSPIKIEFISYLKKLEILKNCKNLKGTNIRITSDLTELQREENKVLTTHLKLARANTSDTSYIKGDKLYVNNIAYTAQSLTIKDASTEPEGNKHQNSAPQTPTITREVNTKEVSTKTVNTKEIQNLQRPSGSGDKKTDINEEKRTQKEVVTNQTPKNKPEKHNRDPQPNLRPRLGSKNNK</sequence>
<accession>A0A9P0GJF1</accession>
<dbReference type="Proteomes" id="UP001153636">
    <property type="component" value="Chromosome 6"/>
</dbReference>
<evidence type="ECO:0000313" key="4">
    <source>
        <dbReference type="Proteomes" id="UP001153636"/>
    </source>
</evidence>
<feature type="compositionally biased region" description="Basic and acidic residues" evidence="2">
    <location>
        <begin position="235"/>
        <end position="249"/>
    </location>
</feature>
<feature type="compositionally biased region" description="Polar residues" evidence="2">
    <location>
        <begin position="217"/>
        <end position="232"/>
    </location>
</feature>
<name>A0A9P0GJF1_9CUCU</name>
<evidence type="ECO:0000256" key="1">
    <source>
        <dbReference type="SAM" id="Coils"/>
    </source>
</evidence>
<evidence type="ECO:0000256" key="2">
    <source>
        <dbReference type="SAM" id="MobiDB-lite"/>
    </source>
</evidence>